<dbReference type="OrthoDB" id="601557at2759"/>
<sequence length="118" mass="13412">MQQQLHGFDQSRNFQHPYVSNTQDYSALVSVQESELKNHLMQRQKELHGFDQNTVPGVFCSDFQKNPCGDMVASTSFSQDCPNMLSSNGESSLLQTSSLPYLHAIPKTYWLPENSRIL</sequence>
<keyword evidence="2" id="KW-1185">Reference proteome</keyword>
<comment type="caution">
    <text evidence="1">The sequence shown here is derived from an EMBL/GenBank/DDBJ whole genome shotgun (WGS) entry which is preliminary data.</text>
</comment>
<gene>
    <name evidence="1" type="ORF">ANE_LOCUS28556</name>
</gene>
<reference evidence="1" key="1">
    <citation type="submission" date="2019-07" db="EMBL/GenBank/DDBJ databases">
        <authorList>
            <person name="Dittberner H."/>
        </authorList>
    </citation>
    <scope>NUCLEOTIDE SEQUENCE [LARGE SCALE GENOMIC DNA]</scope>
</reference>
<dbReference type="AlphaFoldDB" id="A0A565CX09"/>
<proteinExistence type="predicted"/>
<accession>A0A565CX09</accession>
<evidence type="ECO:0000313" key="1">
    <source>
        <dbReference type="EMBL" id="VVB18112.1"/>
    </source>
</evidence>
<dbReference type="EMBL" id="CABITT030000008">
    <property type="protein sequence ID" value="VVB18112.1"/>
    <property type="molecule type" value="Genomic_DNA"/>
</dbReference>
<protein>
    <submittedName>
        <fullName evidence="1">Uncharacterized protein</fullName>
    </submittedName>
</protein>
<dbReference type="Proteomes" id="UP000489600">
    <property type="component" value="Unassembled WGS sequence"/>
</dbReference>
<evidence type="ECO:0000313" key="2">
    <source>
        <dbReference type="Proteomes" id="UP000489600"/>
    </source>
</evidence>
<name>A0A565CX09_9BRAS</name>
<organism evidence="1 2">
    <name type="scientific">Arabis nemorensis</name>
    <dbReference type="NCBI Taxonomy" id="586526"/>
    <lineage>
        <taxon>Eukaryota</taxon>
        <taxon>Viridiplantae</taxon>
        <taxon>Streptophyta</taxon>
        <taxon>Embryophyta</taxon>
        <taxon>Tracheophyta</taxon>
        <taxon>Spermatophyta</taxon>
        <taxon>Magnoliopsida</taxon>
        <taxon>eudicotyledons</taxon>
        <taxon>Gunneridae</taxon>
        <taxon>Pentapetalae</taxon>
        <taxon>rosids</taxon>
        <taxon>malvids</taxon>
        <taxon>Brassicales</taxon>
        <taxon>Brassicaceae</taxon>
        <taxon>Arabideae</taxon>
        <taxon>Arabis</taxon>
    </lineage>
</organism>